<comment type="caution">
    <text evidence="1">The sequence shown here is derived from an EMBL/GenBank/DDBJ whole genome shotgun (WGS) entry which is preliminary data.</text>
</comment>
<dbReference type="EMBL" id="JTDF01008583">
    <property type="protein sequence ID" value="KAF8564480.1"/>
    <property type="molecule type" value="Genomic_DNA"/>
</dbReference>
<feature type="non-terminal residue" evidence="1">
    <location>
        <position position="177"/>
    </location>
</feature>
<dbReference type="AlphaFoldDB" id="A0A8T0D9L7"/>
<protein>
    <submittedName>
        <fullName evidence="1">Uncharacterized protein</fullName>
    </submittedName>
</protein>
<sequence length="177" mass="20111">VQLRATIFTVRTANQLIFSFTSGSNLSGQLLFGGQSKHVIVDYAQKQIISDAITVLLPSEYTYQLNVSNQLGKVYDSGSPFWLPIVDCDLSPVQQVCSHRTRILRYRVDNCIQRVSDLFFHYSRPSFEMLALCVPEFLLLFTNTSVKVPADLKTLILTIRGDKESGFYSCWILFAWV</sequence>
<accession>A0A8T0D9L7</accession>
<reference evidence="1 2" key="1">
    <citation type="submission" date="2019-07" db="EMBL/GenBank/DDBJ databases">
        <title>Annotation for the trematode Paragonimus westermani.</title>
        <authorList>
            <person name="Choi Y.-J."/>
        </authorList>
    </citation>
    <scope>NUCLEOTIDE SEQUENCE [LARGE SCALE GENOMIC DNA]</scope>
    <source>
        <strain evidence="1">180907_Pwestermani</strain>
    </source>
</reference>
<dbReference type="Proteomes" id="UP000699462">
    <property type="component" value="Unassembled WGS sequence"/>
</dbReference>
<keyword evidence="2" id="KW-1185">Reference proteome</keyword>
<name>A0A8T0D9L7_9TREM</name>
<evidence type="ECO:0000313" key="1">
    <source>
        <dbReference type="EMBL" id="KAF8564480.1"/>
    </source>
</evidence>
<organism evidence="1 2">
    <name type="scientific">Paragonimus westermani</name>
    <dbReference type="NCBI Taxonomy" id="34504"/>
    <lineage>
        <taxon>Eukaryota</taxon>
        <taxon>Metazoa</taxon>
        <taxon>Spiralia</taxon>
        <taxon>Lophotrochozoa</taxon>
        <taxon>Platyhelminthes</taxon>
        <taxon>Trematoda</taxon>
        <taxon>Digenea</taxon>
        <taxon>Plagiorchiida</taxon>
        <taxon>Troglotremata</taxon>
        <taxon>Troglotrematidae</taxon>
        <taxon>Paragonimus</taxon>
    </lineage>
</organism>
<evidence type="ECO:0000313" key="2">
    <source>
        <dbReference type="Proteomes" id="UP000699462"/>
    </source>
</evidence>
<gene>
    <name evidence="1" type="ORF">P879_06887</name>
</gene>
<proteinExistence type="predicted"/>